<sequence>MQSSHAAGAVDAAFDEANLIADAGLVPVVRLAERTGLPRLADEAIRIAATRNGGGANPTPKVMSLVAAMCAGADSIEDADRLRHGAMPVAFHGVRAPSTLGTFLRSFTHGHVLQLHAVHRKFLAALAAHTPMVPDADQVAFIDIDSTHKQVFGRAKQGAQIGRFKAVRTLHPLLATICTPATQPVIAAVRLRQGKSADARGAPRFVTEAIATAVEADCTGVRILRADSKFYSADVVAACHRKRTHFSISTGMNPSIQRAIAGIEEEAWRPIRYPRAVVDPDTGVLISDAEVEVAEIPAYTAFVGRPKAEQVTARLIVRRVVDLAKPATVGEQGELFPVWRYHPFFTDSPHQTLQAERAHRHHAIIEQVIADGKAGPLAHLPSGHFNANAAWLTCWAISYNLLRAAGTLAGAFYAKATTATIRQRIICVPARLARSGRRLTLHLPEPWHRQAAWLHLFRAVHAPPHRA</sequence>
<evidence type="ECO:0000313" key="3">
    <source>
        <dbReference type="Proteomes" id="UP001220022"/>
    </source>
</evidence>
<gene>
    <name evidence="2" type="ORF">P2L57_39525</name>
</gene>
<organism evidence="2 3">
    <name type="scientific">Streptantibioticus ferralitis</name>
    <dbReference type="NCBI Taxonomy" id="236510"/>
    <lineage>
        <taxon>Bacteria</taxon>
        <taxon>Bacillati</taxon>
        <taxon>Actinomycetota</taxon>
        <taxon>Actinomycetes</taxon>
        <taxon>Kitasatosporales</taxon>
        <taxon>Streptomycetaceae</taxon>
        <taxon>Streptantibioticus</taxon>
    </lineage>
</organism>
<proteinExistence type="predicted"/>
<accession>A0ABT5ZCM0</accession>
<dbReference type="Proteomes" id="UP001220022">
    <property type="component" value="Unassembled WGS sequence"/>
</dbReference>
<feature type="domain" description="Transposase DDE" evidence="1">
    <location>
        <begin position="8"/>
        <end position="458"/>
    </location>
</feature>
<keyword evidence="3" id="KW-1185">Reference proteome</keyword>
<name>A0ABT5ZCM0_9ACTN</name>
<dbReference type="EMBL" id="JARHTQ010000071">
    <property type="protein sequence ID" value="MDF2261591.1"/>
    <property type="molecule type" value="Genomic_DNA"/>
</dbReference>
<reference evidence="2 3" key="1">
    <citation type="submission" date="2023-03" db="EMBL/GenBank/DDBJ databases">
        <title>Draft genome sequence of type strain Streptomyces ferralitis JCM 14344.</title>
        <authorList>
            <person name="Klaysubun C."/>
            <person name="Duangmal K."/>
        </authorList>
    </citation>
    <scope>NUCLEOTIDE SEQUENCE [LARGE SCALE GENOMIC DNA]</scope>
    <source>
        <strain evidence="2 3">JCM 14344</strain>
    </source>
</reference>
<dbReference type="Pfam" id="PF13701">
    <property type="entry name" value="DDE_Tnp_1_4"/>
    <property type="match status" value="1"/>
</dbReference>
<comment type="caution">
    <text evidence="2">The sequence shown here is derived from an EMBL/GenBank/DDBJ whole genome shotgun (WGS) entry which is preliminary data.</text>
</comment>
<evidence type="ECO:0000313" key="2">
    <source>
        <dbReference type="EMBL" id="MDF2261591.1"/>
    </source>
</evidence>
<dbReference type="RefSeq" id="WP_275823385.1">
    <property type="nucleotide sequence ID" value="NZ_BAAANM010000057.1"/>
</dbReference>
<protein>
    <submittedName>
        <fullName evidence="2">IS1380 family transposase</fullName>
    </submittedName>
</protein>
<evidence type="ECO:0000259" key="1">
    <source>
        <dbReference type="Pfam" id="PF13701"/>
    </source>
</evidence>
<dbReference type="NCBIfam" id="NF033539">
    <property type="entry name" value="transpos_IS1380"/>
    <property type="match status" value="1"/>
</dbReference>
<dbReference type="InterPro" id="IPR025668">
    <property type="entry name" value="Tnp_DDE_dom"/>
</dbReference>
<dbReference type="InterPro" id="IPR047960">
    <property type="entry name" value="Transpos_IS1380"/>
</dbReference>